<evidence type="ECO:0000256" key="2">
    <source>
        <dbReference type="SAM" id="Phobius"/>
    </source>
</evidence>
<protein>
    <submittedName>
        <fullName evidence="3">Uncharacterized protein</fullName>
    </submittedName>
</protein>
<dbReference type="Proteomes" id="UP000594262">
    <property type="component" value="Unplaced"/>
</dbReference>
<feature type="region of interest" description="Disordered" evidence="1">
    <location>
        <begin position="627"/>
        <end position="655"/>
    </location>
</feature>
<dbReference type="AlphaFoldDB" id="A0A7M5WRH8"/>
<feature type="region of interest" description="Disordered" evidence="1">
    <location>
        <begin position="573"/>
        <end position="607"/>
    </location>
</feature>
<feature type="compositionally biased region" description="Polar residues" evidence="1">
    <location>
        <begin position="491"/>
        <end position="504"/>
    </location>
</feature>
<evidence type="ECO:0000313" key="4">
    <source>
        <dbReference type="Proteomes" id="UP000594262"/>
    </source>
</evidence>
<keyword evidence="2" id="KW-0812">Transmembrane</keyword>
<feature type="region of interest" description="Disordered" evidence="1">
    <location>
        <begin position="442"/>
        <end position="516"/>
    </location>
</feature>
<organism evidence="3 4">
    <name type="scientific">Clytia hemisphaerica</name>
    <dbReference type="NCBI Taxonomy" id="252671"/>
    <lineage>
        <taxon>Eukaryota</taxon>
        <taxon>Metazoa</taxon>
        <taxon>Cnidaria</taxon>
        <taxon>Hydrozoa</taxon>
        <taxon>Hydroidolina</taxon>
        <taxon>Leptothecata</taxon>
        <taxon>Obeliida</taxon>
        <taxon>Clytiidae</taxon>
        <taxon>Clytia</taxon>
    </lineage>
</organism>
<sequence>MVLDWKAAKTLVTIFLVGIIAASFPNPIVQQAEVQVHVHETLYLNISLQNLTTGDTIVIFEILAGKEIINNIDKDTGNPEELKRVYPKPDNVFGDRLEIIFSPEEQRVTVIIKDMQYQQDGMKIVSVLVNRRKQGGFKTAQSATNISVISEPNANSSPLAMNNTQYQIDAGETLNLTLIMSGNPQPNVTFKLEDEQLNVLVTEISKLNRTYKYEVLRVISTGDCGKNLSFTASNEYGTIHQHTVLAVDFDPKATNLTAKLEEECLRVNYTLVDPGLCNVTFTLRLLEDTNTTRAFVVNQDVTQSESMDAPMEKDEEDAEKSLSLNRHSKATPMVQPIEAESISQITSISQTISDKSIQPTSSYGELSTISTTVLQPTTDNTTQQNVLKSFQLSYNTTTYVYCFDNDTILDKFKNSLTISILGQYGNKTSLSATTKAVRILTPAPTTNPNTSPAPNTTTATTTTTTATTRSPNNNTTTTPRPQNTTIQPTTAEKNTTRSPSVTTTKPKDSDEEDTCDDDKKKLVIAMFGGIMGAVAVIALIVIMLSICKDQDKEVEEWDREYLEEQGALPKRKRVHDFTKESFGEGKSSPARRRHSDEKKSKKNHGFEDSCTIETNFGGNFSKTRGGKIKKVEKTGEAAESVGKRPGTKETGTSFNVGDFTVGGKTIPKLITVTEVDSQENLKNVIVMKEKKGGSVSGSATSSNISTIVL</sequence>
<feature type="transmembrane region" description="Helical" evidence="2">
    <location>
        <begin position="522"/>
        <end position="544"/>
    </location>
</feature>
<keyword evidence="4" id="KW-1185">Reference proteome</keyword>
<dbReference type="RefSeq" id="XP_066933055.1">
    <property type="nucleotide sequence ID" value="XM_067076954.1"/>
</dbReference>
<evidence type="ECO:0000313" key="3">
    <source>
        <dbReference type="EnsemblMetazoa" id="CLYHEMP006055.1"/>
    </source>
</evidence>
<name>A0A7M5WRH8_9CNID</name>
<proteinExistence type="predicted"/>
<dbReference type="RefSeq" id="XP_066933056.1">
    <property type="nucleotide sequence ID" value="XM_067076955.1"/>
</dbReference>
<dbReference type="EnsemblMetazoa" id="CLYHEMT006055.2">
    <property type="protein sequence ID" value="CLYHEMP006055.2"/>
    <property type="gene ID" value="CLYHEMG006055"/>
</dbReference>
<dbReference type="EnsemblMetazoa" id="CLYHEMT006055.1">
    <property type="protein sequence ID" value="CLYHEMP006055.1"/>
    <property type="gene ID" value="CLYHEMG006055"/>
</dbReference>
<keyword evidence="2" id="KW-0472">Membrane</keyword>
<reference evidence="3" key="1">
    <citation type="submission" date="2021-01" db="UniProtKB">
        <authorList>
            <consortium name="EnsemblMetazoa"/>
        </authorList>
    </citation>
    <scope>IDENTIFICATION</scope>
</reference>
<evidence type="ECO:0000256" key="1">
    <source>
        <dbReference type="SAM" id="MobiDB-lite"/>
    </source>
</evidence>
<dbReference type="GeneID" id="136820732"/>
<accession>A0A7M5WRH8</accession>
<feature type="compositionally biased region" description="Basic and acidic residues" evidence="1">
    <location>
        <begin position="594"/>
        <end position="607"/>
    </location>
</feature>
<keyword evidence="2" id="KW-1133">Transmembrane helix</keyword>
<feature type="compositionally biased region" description="Low complexity" evidence="1">
    <location>
        <begin position="442"/>
        <end position="490"/>
    </location>
</feature>